<dbReference type="PROSITE" id="PS51257">
    <property type="entry name" value="PROKAR_LIPOPROTEIN"/>
    <property type="match status" value="1"/>
</dbReference>
<feature type="chain" id="PRO_5007813814" description="Methyltransferase" evidence="2">
    <location>
        <begin position="22"/>
        <end position="295"/>
    </location>
</feature>
<dbReference type="KEGG" id="dko:I596_3305"/>
<dbReference type="InterPro" id="IPR016980">
    <property type="entry name" value="S-AdoMet-dep_MeTrfase_Alr7345"/>
</dbReference>
<sequence>MSRLLLVSLTLLALGACSQDAAPPVAPTAPSPPAATDQPAETTPPATAADLSTAKLDGVLAGAWRSETNKARDAWRHPKETLAFFGVSAGQTVVEISPGGGWYTEILAPWLKGSGTYVAAITAPSASDYAKRGAEAFRAKLAGDSERFGEAQVIEYDPAAPVLGPAGSADTVLTFRNVHNWKDQAPGMFQAFFAVLKPGGTLGVVDHRAAVGTDLDADRQSGYVPQDYVIRLATDAGFQLAAQSEINANPKDTKDYEKGVWTLPPTLTLGDVDREKYLAIGESDRMTLKFVKPAQ</sequence>
<evidence type="ECO:0000313" key="4">
    <source>
        <dbReference type="Proteomes" id="UP000076830"/>
    </source>
</evidence>
<evidence type="ECO:0008006" key="5">
    <source>
        <dbReference type="Google" id="ProtNLM"/>
    </source>
</evidence>
<keyword evidence="4" id="KW-1185">Reference proteome</keyword>
<evidence type="ECO:0000313" key="3">
    <source>
        <dbReference type="EMBL" id="ANB19294.1"/>
    </source>
</evidence>
<gene>
    <name evidence="3" type="ORF">I596_3305</name>
</gene>
<protein>
    <recommendedName>
        <fullName evidence="5">Methyltransferase</fullName>
    </recommendedName>
</protein>
<dbReference type="SUPFAM" id="SSF53335">
    <property type="entry name" value="S-adenosyl-L-methionine-dependent methyltransferases"/>
    <property type="match status" value="1"/>
</dbReference>
<dbReference type="Proteomes" id="UP000076830">
    <property type="component" value="Chromosome"/>
</dbReference>
<dbReference type="AlphaFoldDB" id="A0A160DXM3"/>
<name>A0A160DXM3_9GAMM</name>
<feature type="compositionally biased region" description="Low complexity" evidence="1">
    <location>
        <begin position="34"/>
        <end position="48"/>
    </location>
</feature>
<dbReference type="Gene3D" id="3.40.50.150">
    <property type="entry name" value="Vaccinia Virus protein VP39"/>
    <property type="match status" value="1"/>
</dbReference>
<keyword evidence="2" id="KW-0732">Signal</keyword>
<feature type="signal peptide" evidence="2">
    <location>
        <begin position="1"/>
        <end position="21"/>
    </location>
</feature>
<feature type="compositionally biased region" description="Pro residues" evidence="1">
    <location>
        <begin position="24"/>
        <end position="33"/>
    </location>
</feature>
<evidence type="ECO:0000256" key="2">
    <source>
        <dbReference type="SAM" id="SignalP"/>
    </source>
</evidence>
<reference evidence="3 4" key="1">
    <citation type="submission" date="2016-04" db="EMBL/GenBank/DDBJ databases">
        <title>Complete genome sequence of Dokdonella koreensis DS-123T.</title>
        <authorList>
            <person name="Kim J.F."/>
            <person name="Lee H."/>
            <person name="Kwak M.-J."/>
        </authorList>
    </citation>
    <scope>NUCLEOTIDE SEQUENCE [LARGE SCALE GENOMIC DNA]</scope>
    <source>
        <strain evidence="3 4">DS-123</strain>
    </source>
</reference>
<dbReference type="EMBL" id="CP015249">
    <property type="protein sequence ID" value="ANB19294.1"/>
    <property type="molecule type" value="Genomic_DNA"/>
</dbReference>
<accession>A0A160DXM3</accession>
<organism evidence="3 4">
    <name type="scientific">Dokdonella koreensis DS-123</name>
    <dbReference type="NCBI Taxonomy" id="1300342"/>
    <lineage>
        <taxon>Bacteria</taxon>
        <taxon>Pseudomonadati</taxon>
        <taxon>Pseudomonadota</taxon>
        <taxon>Gammaproteobacteria</taxon>
        <taxon>Lysobacterales</taxon>
        <taxon>Rhodanobacteraceae</taxon>
        <taxon>Dokdonella</taxon>
    </lineage>
</organism>
<dbReference type="InterPro" id="IPR029063">
    <property type="entry name" value="SAM-dependent_MTases_sf"/>
</dbReference>
<dbReference type="PIRSF" id="PIRSF031679">
    <property type="entry name" value="Mtase_Alr7345_prd"/>
    <property type="match status" value="1"/>
</dbReference>
<dbReference type="OrthoDB" id="9801692at2"/>
<evidence type="ECO:0000256" key="1">
    <source>
        <dbReference type="SAM" id="MobiDB-lite"/>
    </source>
</evidence>
<proteinExistence type="predicted"/>
<dbReference type="STRING" id="1300342.I596_3305"/>
<dbReference type="PATRIC" id="fig|1300342.3.peg.3229"/>
<feature type="region of interest" description="Disordered" evidence="1">
    <location>
        <begin position="22"/>
        <end position="48"/>
    </location>
</feature>
<dbReference type="RefSeq" id="WP_083965642.1">
    <property type="nucleotide sequence ID" value="NZ_CP015249.1"/>
</dbReference>